<evidence type="ECO:0000256" key="4">
    <source>
        <dbReference type="ARBA" id="ARBA00011395"/>
    </source>
</evidence>
<keyword evidence="10 13" id="KW-0378">Hydrolase</keyword>
<sequence>MAVCGELFLLMLSFGDGVSTGTASHAIHRAIVLGAGLSLHFSLVSHFAVVSKQAKILLAASDFISYINRSPSPFHAVDELKKKLVAHGFQELLERDSWTIQPLQKYFVTKNQSTIIAFAVGGQYRPGNGFSIVGAHTDSPCLKVKPVSGKVRNGFCQVGVECYGGGIWNTWFDRDLTLAGRVIVKDGDIMTHQLVNIGRPILRIPHLAIHLQRDINDSFGPNKENHLCPVLNTCVQAELQGEPPCADESKERVGTELQVSPDQLLDFELCLADTQPAAIGGALEEFIFAPRLDNLLNAYCACQGLLESLSDGSLETETNVRMISLFDNEEVGSTSAQGADSTFQELVLRRISVSAEKSTAFEESIAKSYMISADQAHALHPNYAEKHESNHQPGFHKGIVIKFNANQRYATTAITTSILREVANRVNIPLQDFVVRNDSPCGSTIGPIMSAKLGMQTIDVGAPQLSMHSIREMGDTTSIVHATELFKGFFQHYPSVMDSVRF</sequence>
<dbReference type="GO" id="GO:0005737">
    <property type="term" value="C:cytoplasm"/>
    <property type="evidence" value="ECO:0007669"/>
    <property type="project" value="UniProtKB-ARBA"/>
</dbReference>
<comment type="similarity">
    <text evidence="3 13">Belongs to the peptidase M18 family.</text>
</comment>
<dbReference type="PANTHER" id="PTHR28570:SF3">
    <property type="entry name" value="ASPARTYL AMINOPEPTIDASE"/>
    <property type="match status" value="1"/>
</dbReference>
<keyword evidence="7 13" id="KW-0031">Aminopeptidase</keyword>
<keyword evidence="8 13" id="KW-0645">Protease</keyword>
<comment type="cofactor">
    <cofactor evidence="2">
        <name>Zn(2+)</name>
        <dbReference type="ChEBI" id="CHEBI:29105"/>
    </cofactor>
</comment>
<dbReference type="AlphaFoldDB" id="A0ABD0L8T4"/>
<dbReference type="GO" id="GO:0008237">
    <property type="term" value="F:metallopeptidase activity"/>
    <property type="evidence" value="ECO:0007669"/>
    <property type="project" value="UniProtKB-KW"/>
</dbReference>
<evidence type="ECO:0000313" key="15">
    <source>
        <dbReference type="EMBL" id="KAK7495681.1"/>
    </source>
</evidence>
<keyword evidence="14" id="KW-0732">Signal</keyword>
<dbReference type="PRINTS" id="PR00932">
    <property type="entry name" value="AMINO1PTASE"/>
</dbReference>
<evidence type="ECO:0000256" key="8">
    <source>
        <dbReference type="ARBA" id="ARBA00022670"/>
    </source>
</evidence>
<dbReference type="InterPro" id="IPR001948">
    <property type="entry name" value="Peptidase_M18"/>
</dbReference>
<evidence type="ECO:0000256" key="9">
    <source>
        <dbReference type="ARBA" id="ARBA00022723"/>
    </source>
</evidence>
<dbReference type="NCBIfam" id="NF002759">
    <property type="entry name" value="PRK02813.1"/>
    <property type="match status" value="1"/>
</dbReference>
<dbReference type="GO" id="GO:0006508">
    <property type="term" value="P:proteolysis"/>
    <property type="evidence" value="ECO:0007669"/>
    <property type="project" value="UniProtKB-KW"/>
</dbReference>
<evidence type="ECO:0000256" key="12">
    <source>
        <dbReference type="ARBA" id="ARBA00023049"/>
    </source>
</evidence>
<dbReference type="GO" id="GO:0046872">
    <property type="term" value="F:metal ion binding"/>
    <property type="evidence" value="ECO:0007669"/>
    <property type="project" value="UniProtKB-KW"/>
</dbReference>
<evidence type="ECO:0000256" key="2">
    <source>
        <dbReference type="ARBA" id="ARBA00001947"/>
    </source>
</evidence>
<organism evidence="15 16">
    <name type="scientific">Batillaria attramentaria</name>
    <dbReference type="NCBI Taxonomy" id="370345"/>
    <lineage>
        <taxon>Eukaryota</taxon>
        <taxon>Metazoa</taxon>
        <taxon>Spiralia</taxon>
        <taxon>Lophotrochozoa</taxon>
        <taxon>Mollusca</taxon>
        <taxon>Gastropoda</taxon>
        <taxon>Caenogastropoda</taxon>
        <taxon>Sorbeoconcha</taxon>
        <taxon>Cerithioidea</taxon>
        <taxon>Batillariidae</taxon>
        <taxon>Batillaria</taxon>
    </lineage>
</organism>
<evidence type="ECO:0000256" key="5">
    <source>
        <dbReference type="ARBA" id="ARBA00011965"/>
    </source>
</evidence>
<gene>
    <name evidence="15" type="ORF">BaRGS_00013128</name>
</gene>
<evidence type="ECO:0000256" key="13">
    <source>
        <dbReference type="RuleBase" id="RU004386"/>
    </source>
</evidence>
<dbReference type="Gene3D" id="2.30.250.10">
    <property type="entry name" value="Aminopeptidase i, Domain 2"/>
    <property type="match status" value="1"/>
</dbReference>
<dbReference type="FunFam" id="2.30.250.10:FF:000001">
    <property type="entry name" value="Aspartyl aminopeptidase 1"/>
    <property type="match status" value="1"/>
</dbReference>
<comment type="catalytic activity">
    <reaction evidence="1">
        <text>Release of an N-terminal aspartate or glutamate from a peptide, with a preference for aspartate.</text>
        <dbReference type="EC" id="3.4.11.21"/>
    </reaction>
</comment>
<dbReference type="GO" id="GO:0004177">
    <property type="term" value="F:aminopeptidase activity"/>
    <property type="evidence" value="ECO:0007669"/>
    <property type="project" value="UniProtKB-KW"/>
</dbReference>
<reference evidence="15 16" key="1">
    <citation type="journal article" date="2023" name="Sci. Data">
        <title>Genome assembly of the Korean intertidal mud-creeper Batillaria attramentaria.</title>
        <authorList>
            <person name="Patra A.K."/>
            <person name="Ho P.T."/>
            <person name="Jun S."/>
            <person name="Lee S.J."/>
            <person name="Kim Y."/>
            <person name="Won Y.J."/>
        </authorList>
    </citation>
    <scope>NUCLEOTIDE SEQUENCE [LARGE SCALE GENOMIC DNA]</scope>
    <source>
        <strain evidence="15">Wonlab-2016</strain>
    </source>
</reference>
<evidence type="ECO:0000256" key="6">
    <source>
        <dbReference type="ARBA" id="ARBA00015118"/>
    </source>
</evidence>
<keyword evidence="9 13" id="KW-0479">Metal-binding</keyword>
<name>A0ABD0L8T4_9CAEN</name>
<comment type="subunit">
    <text evidence="4">Tetrahedron-shaped homododecamer built from six homodimers.</text>
</comment>
<dbReference type="EMBL" id="JACVVK020000073">
    <property type="protein sequence ID" value="KAK7495681.1"/>
    <property type="molecule type" value="Genomic_DNA"/>
</dbReference>
<evidence type="ECO:0000256" key="3">
    <source>
        <dbReference type="ARBA" id="ARBA00008290"/>
    </source>
</evidence>
<evidence type="ECO:0000256" key="7">
    <source>
        <dbReference type="ARBA" id="ARBA00022438"/>
    </source>
</evidence>
<dbReference type="Proteomes" id="UP001519460">
    <property type="component" value="Unassembled WGS sequence"/>
</dbReference>
<dbReference type="CDD" id="cd05658">
    <property type="entry name" value="M18_DAP"/>
    <property type="match status" value="1"/>
</dbReference>
<evidence type="ECO:0000256" key="11">
    <source>
        <dbReference type="ARBA" id="ARBA00022833"/>
    </source>
</evidence>
<accession>A0ABD0L8T4</accession>
<comment type="caution">
    <text evidence="15">The sequence shown here is derived from an EMBL/GenBank/DDBJ whole genome shotgun (WGS) entry which is preliminary data.</text>
</comment>
<protein>
    <recommendedName>
        <fullName evidence="6">Aspartyl aminopeptidase</fullName>
        <ecNumber evidence="5">3.4.11.21</ecNumber>
    </recommendedName>
</protein>
<evidence type="ECO:0000313" key="16">
    <source>
        <dbReference type="Proteomes" id="UP001519460"/>
    </source>
</evidence>
<proteinExistence type="inferred from homology"/>
<keyword evidence="16" id="KW-1185">Reference proteome</keyword>
<feature type="signal peptide" evidence="14">
    <location>
        <begin position="1"/>
        <end position="17"/>
    </location>
</feature>
<dbReference type="PANTHER" id="PTHR28570">
    <property type="entry name" value="ASPARTYL AMINOPEPTIDASE"/>
    <property type="match status" value="1"/>
</dbReference>
<keyword evidence="11 13" id="KW-0862">Zinc</keyword>
<dbReference type="Gene3D" id="3.40.630.10">
    <property type="entry name" value="Zn peptidases"/>
    <property type="match status" value="1"/>
</dbReference>
<dbReference type="Pfam" id="PF02127">
    <property type="entry name" value="Peptidase_M18"/>
    <property type="match status" value="1"/>
</dbReference>
<dbReference type="EC" id="3.4.11.21" evidence="5"/>
<evidence type="ECO:0000256" key="10">
    <source>
        <dbReference type="ARBA" id="ARBA00022801"/>
    </source>
</evidence>
<keyword evidence="12 13" id="KW-0482">Metalloprotease</keyword>
<evidence type="ECO:0000256" key="14">
    <source>
        <dbReference type="SAM" id="SignalP"/>
    </source>
</evidence>
<feature type="chain" id="PRO_5044759568" description="Aspartyl aminopeptidase" evidence="14">
    <location>
        <begin position="18"/>
        <end position="502"/>
    </location>
</feature>
<dbReference type="SUPFAM" id="SSF101821">
    <property type="entry name" value="Aminopeptidase/glucanase lid domain"/>
    <property type="match status" value="1"/>
</dbReference>
<dbReference type="SUPFAM" id="SSF53187">
    <property type="entry name" value="Zn-dependent exopeptidases"/>
    <property type="match status" value="1"/>
</dbReference>
<evidence type="ECO:0000256" key="1">
    <source>
        <dbReference type="ARBA" id="ARBA00001335"/>
    </source>
</evidence>
<dbReference type="InterPro" id="IPR023358">
    <property type="entry name" value="Peptidase_M18_dom2"/>
</dbReference>